<dbReference type="InterPro" id="IPR051221">
    <property type="entry name" value="LDLR-related"/>
</dbReference>
<feature type="domain" description="EGF-like" evidence="17">
    <location>
        <begin position="327"/>
        <end position="369"/>
    </location>
</feature>
<evidence type="ECO:0000256" key="13">
    <source>
        <dbReference type="PROSITE-ProRule" id="PRU00076"/>
    </source>
</evidence>
<feature type="disulfide bond" evidence="14">
    <location>
        <begin position="127"/>
        <end position="145"/>
    </location>
</feature>
<dbReference type="InterPro" id="IPR036055">
    <property type="entry name" value="LDL_receptor-like_sf"/>
</dbReference>
<dbReference type="SUPFAM" id="SSF57184">
    <property type="entry name" value="Growth factor receptor domain"/>
    <property type="match status" value="1"/>
</dbReference>
<feature type="disulfide bond" evidence="13">
    <location>
        <begin position="873"/>
        <end position="882"/>
    </location>
</feature>
<dbReference type="SMART" id="SM00181">
    <property type="entry name" value="EGF"/>
    <property type="match status" value="13"/>
</dbReference>
<evidence type="ECO:0000256" key="6">
    <source>
        <dbReference type="ARBA" id="ARBA00022729"/>
    </source>
</evidence>
<feature type="disulfide bond" evidence="13">
    <location>
        <begin position="959"/>
        <end position="969"/>
    </location>
</feature>
<dbReference type="Pfam" id="PF00057">
    <property type="entry name" value="Ldl_recept_a"/>
    <property type="match status" value="6"/>
</dbReference>
<feature type="disulfide bond" evidence="13">
    <location>
        <begin position="837"/>
        <end position="846"/>
    </location>
</feature>
<dbReference type="PROSITE" id="PS00022">
    <property type="entry name" value="EGF_1"/>
    <property type="match status" value="3"/>
</dbReference>
<dbReference type="InterPro" id="IPR002172">
    <property type="entry name" value="LDrepeatLR_classA_rpt"/>
</dbReference>
<dbReference type="CDD" id="cd00112">
    <property type="entry name" value="LDLa"/>
    <property type="match status" value="7"/>
</dbReference>
<dbReference type="FunFam" id="4.10.400.10:FF:000012">
    <property type="entry name" value="Low-density lipoprotein receptor-related protein 1"/>
    <property type="match status" value="1"/>
</dbReference>
<feature type="disulfide bond" evidence="14">
    <location>
        <begin position="40"/>
        <end position="52"/>
    </location>
</feature>
<dbReference type="PANTHER" id="PTHR22722">
    <property type="entry name" value="LOW-DENSITY LIPOPROTEIN RECEPTOR-RELATED PROTEIN 2-RELATED"/>
    <property type="match status" value="1"/>
</dbReference>
<dbReference type="Proteomes" id="UP000193380">
    <property type="component" value="Unassembled WGS sequence"/>
</dbReference>
<dbReference type="PROSITE" id="PS51120">
    <property type="entry name" value="LDLRB"/>
    <property type="match status" value="1"/>
</dbReference>
<evidence type="ECO:0000256" key="1">
    <source>
        <dbReference type="ARBA" id="ARBA00004479"/>
    </source>
</evidence>
<evidence type="ECO:0000256" key="16">
    <source>
        <dbReference type="SAM" id="Phobius"/>
    </source>
</evidence>
<feature type="disulfide bond" evidence="14">
    <location>
        <begin position="200"/>
        <end position="212"/>
    </location>
</feature>
<feature type="domain" description="EGF-like" evidence="17">
    <location>
        <begin position="848"/>
        <end position="883"/>
    </location>
</feature>
<dbReference type="CDD" id="cd12087">
    <property type="entry name" value="TM_EGFR-like"/>
    <property type="match status" value="1"/>
</dbReference>
<feature type="repeat" description="LDL-receptor class B" evidence="15">
    <location>
        <begin position="565"/>
        <end position="608"/>
    </location>
</feature>
<dbReference type="FunFam" id="2.120.10.30:FF:000020">
    <property type="entry name" value="Prolow-density lipoprotein receptor-related protein 1"/>
    <property type="match status" value="1"/>
</dbReference>
<evidence type="ECO:0000256" key="2">
    <source>
        <dbReference type="ARBA" id="ARBA00009939"/>
    </source>
</evidence>
<feature type="disulfide bond" evidence="13">
    <location>
        <begin position="743"/>
        <end position="753"/>
    </location>
</feature>
<feature type="disulfide bond" evidence="13">
    <location>
        <begin position="920"/>
        <end position="930"/>
    </location>
</feature>
<evidence type="ECO:0000256" key="9">
    <source>
        <dbReference type="ARBA" id="ARBA00023136"/>
    </source>
</evidence>
<keyword evidence="10 13" id="KW-1015">Disulfide bond</keyword>
<keyword evidence="12" id="KW-0325">Glycoprotein</keyword>
<evidence type="ECO:0000259" key="17">
    <source>
        <dbReference type="PROSITE" id="PS50026"/>
    </source>
</evidence>
<dbReference type="SMART" id="SM00135">
    <property type="entry name" value="LY"/>
    <property type="match status" value="3"/>
</dbReference>
<organism evidence="18 19">
    <name type="scientific">Oncorhynchus mykiss</name>
    <name type="common">Rainbow trout</name>
    <name type="synonym">Salmo gairdneri</name>
    <dbReference type="NCBI Taxonomy" id="8022"/>
    <lineage>
        <taxon>Eukaryota</taxon>
        <taxon>Metazoa</taxon>
        <taxon>Chordata</taxon>
        <taxon>Craniata</taxon>
        <taxon>Vertebrata</taxon>
        <taxon>Euteleostomi</taxon>
        <taxon>Actinopterygii</taxon>
        <taxon>Neopterygii</taxon>
        <taxon>Teleostei</taxon>
        <taxon>Protacanthopterygii</taxon>
        <taxon>Salmoniformes</taxon>
        <taxon>Salmonidae</taxon>
        <taxon>Salmoninae</taxon>
        <taxon>Oncorhynchus</taxon>
    </lineage>
</organism>
<accession>A0A060WIS6</accession>
<feature type="disulfide bond" evidence="13">
    <location>
        <begin position="851"/>
        <end position="861"/>
    </location>
</feature>
<feature type="disulfide bond" evidence="13">
    <location>
        <begin position="815"/>
        <end position="825"/>
    </location>
</feature>
<comment type="caution">
    <text evidence="13">Lacks conserved residue(s) required for the propagation of feature annotation.</text>
</comment>
<feature type="disulfide bond" evidence="13">
    <location>
        <begin position="943"/>
        <end position="952"/>
    </location>
</feature>
<feature type="disulfide bond" evidence="14">
    <location>
        <begin position="47"/>
        <end position="65"/>
    </location>
</feature>
<dbReference type="FunFam" id="2.10.25.10:FF:000498">
    <property type="entry name" value="Low-density lipoprotein receptor-related protein 1B"/>
    <property type="match status" value="1"/>
</dbReference>
<dbReference type="SMART" id="SM00192">
    <property type="entry name" value="LDLa"/>
    <property type="match status" value="7"/>
</dbReference>
<dbReference type="FunFam" id="4.10.400.10:FF:000070">
    <property type="entry name" value="low-density lipoprotein receptor-related protein 1B"/>
    <property type="match status" value="1"/>
</dbReference>
<feature type="disulfide bond" evidence="14">
    <location>
        <begin position="294"/>
        <end position="312"/>
    </location>
</feature>
<keyword evidence="4" id="KW-0254">Endocytosis</keyword>
<dbReference type="GO" id="GO:0043235">
    <property type="term" value="C:receptor complex"/>
    <property type="evidence" value="ECO:0007669"/>
    <property type="project" value="TreeGrafter"/>
</dbReference>
<dbReference type="SUPFAM" id="SSF63825">
    <property type="entry name" value="YWTD domain"/>
    <property type="match status" value="1"/>
</dbReference>
<dbReference type="FunFam" id="4.10.400.10:FF:000024">
    <property type="entry name" value="Low-density lipoprotein RecePtor related"/>
    <property type="match status" value="1"/>
</dbReference>
<dbReference type="GO" id="GO:0006898">
    <property type="term" value="P:receptor-mediated endocytosis"/>
    <property type="evidence" value="ECO:0007669"/>
    <property type="project" value="TreeGrafter"/>
</dbReference>
<feature type="disulfide bond" evidence="14">
    <location>
        <begin position="139"/>
        <end position="154"/>
    </location>
</feature>
<comment type="subcellular location">
    <subcellularLocation>
        <location evidence="1">Membrane</location>
        <topology evidence="1">Single-pass type I membrane protein</topology>
    </subcellularLocation>
</comment>
<dbReference type="InterPro" id="IPR011042">
    <property type="entry name" value="6-blade_b-propeller_TolB-like"/>
</dbReference>
<feature type="disulfide bond" evidence="14">
    <location>
        <begin position="97"/>
        <end position="112"/>
    </location>
</feature>
<feature type="disulfide bond" evidence="13">
    <location>
        <begin position="801"/>
        <end position="810"/>
    </location>
</feature>
<feature type="domain" description="EGF-like" evidence="17">
    <location>
        <begin position="955"/>
        <end position="991"/>
    </location>
</feature>
<evidence type="ECO:0000256" key="4">
    <source>
        <dbReference type="ARBA" id="ARBA00022583"/>
    </source>
</evidence>
<dbReference type="GO" id="GO:0042562">
    <property type="term" value="F:hormone binding"/>
    <property type="evidence" value="ECO:0007669"/>
    <property type="project" value="TreeGrafter"/>
</dbReference>
<dbReference type="STRING" id="8022.A0A060WIS6"/>
<proteinExistence type="inferred from homology"/>
<keyword evidence="6" id="KW-0732">Signal</keyword>
<dbReference type="PROSITE" id="PS50026">
    <property type="entry name" value="EGF_3"/>
    <property type="match status" value="7"/>
</dbReference>
<name>A0A060WIS6_ONCMY</name>
<reference evidence="18" key="1">
    <citation type="journal article" date="2014" name="Nat. Commun.">
        <title>The rainbow trout genome provides novel insights into evolution after whole-genome duplication in vertebrates.</title>
        <authorList>
            <person name="Berthelot C."/>
            <person name="Brunet F."/>
            <person name="Chalopin D."/>
            <person name="Juanchich A."/>
            <person name="Bernard M."/>
            <person name="Noel B."/>
            <person name="Bento P."/>
            <person name="Da Silva C."/>
            <person name="Labadie K."/>
            <person name="Alberti A."/>
            <person name="Aury J.M."/>
            <person name="Louis A."/>
            <person name="Dehais P."/>
            <person name="Bardou P."/>
            <person name="Montfort J."/>
            <person name="Klopp C."/>
            <person name="Cabau C."/>
            <person name="Gaspin C."/>
            <person name="Thorgaard G.H."/>
            <person name="Boussaha M."/>
            <person name="Quillet E."/>
            <person name="Guyomard R."/>
            <person name="Galiana D."/>
            <person name="Bobe J."/>
            <person name="Volff J.N."/>
            <person name="Genet C."/>
            <person name="Wincker P."/>
            <person name="Jaillon O."/>
            <person name="Roest Crollius H."/>
            <person name="Guiguen Y."/>
        </authorList>
    </citation>
    <scope>NUCLEOTIDE SEQUENCE [LARGE SCALE GENOMIC DNA]</scope>
</reference>
<feature type="disulfide bond" evidence="14">
    <location>
        <begin position="207"/>
        <end position="225"/>
    </location>
</feature>
<feature type="disulfide bond" evidence="13">
    <location>
        <begin position="924"/>
        <end position="941"/>
    </location>
</feature>
<dbReference type="Pfam" id="PF00008">
    <property type="entry name" value="EGF"/>
    <property type="match status" value="1"/>
</dbReference>
<dbReference type="InterPro" id="IPR000742">
    <property type="entry name" value="EGF"/>
</dbReference>
<dbReference type="InterPro" id="IPR023415">
    <property type="entry name" value="LDLR_class-A_CS"/>
</dbReference>
<feature type="disulfide bond" evidence="14">
    <location>
        <begin position="78"/>
        <end position="90"/>
    </location>
</feature>
<feature type="disulfide bond" evidence="14">
    <location>
        <begin position="287"/>
        <end position="299"/>
    </location>
</feature>
<feature type="disulfide bond" evidence="13">
    <location>
        <begin position="779"/>
        <end position="789"/>
    </location>
</feature>
<dbReference type="InterPro" id="IPR009030">
    <property type="entry name" value="Growth_fac_rcpt_cys_sf"/>
</dbReference>
<feature type="disulfide bond" evidence="14">
    <location>
        <begin position="262"/>
        <end position="277"/>
    </location>
</feature>
<feature type="domain" description="EGF-like" evidence="17">
    <location>
        <begin position="918"/>
        <end position="953"/>
    </location>
</feature>
<keyword evidence="7" id="KW-0677">Repeat</keyword>
<dbReference type="InterPro" id="IPR000033">
    <property type="entry name" value="LDLR_classB_rpt"/>
</dbReference>
<evidence type="ECO:0000256" key="14">
    <source>
        <dbReference type="PROSITE-ProRule" id="PRU00124"/>
    </source>
</evidence>
<sequence length="1157" mass="129342">MKRPADLMNFAVRITTASRTTGGNDCGDNSDEQNCKPLTCNHKDFACANGDCISARFRCDGDYDCHDNSDEKGCEARCAEDQFQCLNNLCISLKWLCDGQEDCKTGEDERNCQGTVLPSCSLNEYVCASGGCVSASLRCDGQDNCLDGSDEAGCVKECKEDEFLCLNHAHCIPRRWRCDDIFDCVDHSDEENCSQGIFFCRPDEFICNNTLCKLHAWVCDGKDDCGDNSDEDTEMCAKLPCPPTRPHRCRNDRVCLRPDQVCNKVDDCGDTSDEKECEVVSGRPRPCGKAEFTCSTQRCIPAQLQCDLFNDCGDGGSDEQDCKAFSHGDVCGKKSNPCGEDAICNQTNTSSICHCKSGFRRNLKTGQCEEINECLGFDMCAHYCTNTKGSYKCTCDRNFKEINGNCIVKGPEDRVLYIANDTEIRSFVYPFNQSHGHKFLTRIEDNARIIGMDALLHQQKFIWATQFNPGGLFYKEILDKSQSKTNVGNICSDFRRPRDVSADWITGNIYWTDHSRMHWFSYYTAHWTKLRYSINVGQLRGPNCTRLITDIAGEPYAIAVNPARGMMYWTVIGDHSHIEESAMDGSMRRILLEKNLRRPTGLAIDYFNQRLYWADPELSEIGSVRLDGSDPLVAIRDRHGISQPYRIDIFEDYIYGTGLKHEVFKVHKYGKQPVEFLHLGLEKTTNVMISHRYKQQDAVNPCLRMNCDFMCLLNPMGATCTCPEGKVLINSSCSDVNISGELCRPPCENGGRCLANEKGDWRCYCWPDFSGERCEVNHCTDYCFNGGTCMGSPLGKPTCRCPIGFTGPFCEKRVCDYYCLNGGTCDVSLGNQPVCRCMAEYTGDRCLYHICHHYCVNSKACTLSSSGHVECVCPAKYEGNKCEVDKCLRCHGAPCLVNDDTGDVVCNCTNGRMAPSCQLCDGYCYNGGTCHLDPDTNLPFCHCTSGFKNQRCDELANPCDYFCQNEGMCTITALNKPRCKCSANWAGTQCERPAPKSSRSDNTSGRSIAIIVPLVLLVILITTVVAGIFICKRRQRGKRVTRQPMTNGGINVEIGNPSYNMYEVDHDNHADAGSLLRPNFTLDPHKGWCVKSSDPRTLGIHTVPKEVIPGQPMNYSNPVYAKIYLDGQNCRKPVINIDERRELLPKKLEGTIRETAA</sequence>
<keyword evidence="11" id="KW-0675">Receptor</keyword>
<evidence type="ECO:0000256" key="3">
    <source>
        <dbReference type="ARBA" id="ARBA00022536"/>
    </source>
</evidence>
<feature type="domain" description="EGF-like" evidence="17">
    <location>
        <begin position="812"/>
        <end position="847"/>
    </location>
</feature>
<keyword evidence="8 16" id="KW-1133">Transmembrane helix</keyword>
<dbReference type="Pfam" id="PF00058">
    <property type="entry name" value="Ldl_recept_b"/>
    <property type="match status" value="1"/>
</dbReference>
<dbReference type="Gene3D" id="4.10.400.10">
    <property type="entry name" value="Low-density Lipoprotein Receptor"/>
    <property type="match status" value="7"/>
</dbReference>
<evidence type="ECO:0000256" key="8">
    <source>
        <dbReference type="ARBA" id="ARBA00022989"/>
    </source>
</evidence>
<keyword evidence="9 16" id="KW-0472">Membrane</keyword>
<dbReference type="Gene3D" id="2.120.10.30">
    <property type="entry name" value="TolB, C-terminal domain"/>
    <property type="match status" value="1"/>
</dbReference>
<dbReference type="PaxDb" id="8022-A0A060WIS6"/>
<dbReference type="SUPFAM" id="SSF57424">
    <property type="entry name" value="LDL receptor-like module"/>
    <property type="match status" value="7"/>
</dbReference>
<evidence type="ECO:0000256" key="7">
    <source>
        <dbReference type="ARBA" id="ARBA00022737"/>
    </source>
</evidence>
<dbReference type="EMBL" id="FR904571">
    <property type="protein sequence ID" value="CDQ67072.1"/>
    <property type="molecule type" value="Genomic_DNA"/>
</dbReference>
<dbReference type="InterPro" id="IPR001881">
    <property type="entry name" value="EGF-like_Ca-bd_dom"/>
</dbReference>
<evidence type="ECO:0000256" key="15">
    <source>
        <dbReference type="PROSITE-ProRule" id="PRU00461"/>
    </source>
</evidence>
<dbReference type="SUPFAM" id="SSF57196">
    <property type="entry name" value="EGF/Laminin"/>
    <property type="match status" value="5"/>
</dbReference>
<dbReference type="InterPro" id="IPR018097">
    <property type="entry name" value="EGF_Ca-bd_CS"/>
</dbReference>
<dbReference type="PROSITE" id="PS50068">
    <property type="entry name" value="LDLRA_2"/>
    <property type="match status" value="7"/>
</dbReference>
<gene>
    <name evidence="18" type="ORF">GSONMT00076876001</name>
</gene>
<evidence type="ECO:0000256" key="10">
    <source>
        <dbReference type="ARBA" id="ARBA00023157"/>
    </source>
</evidence>
<protein>
    <recommendedName>
        <fullName evidence="17">EGF-like domain-containing protein</fullName>
    </recommendedName>
</protein>
<evidence type="ECO:0000256" key="12">
    <source>
        <dbReference type="ARBA" id="ARBA00023180"/>
    </source>
</evidence>
<dbReference type="FunFam" id="2.10.25.10:FF:000088">
    <property type="entry name" value="Prolow-density lipoprotein receptor-related protein 1"/>
    <property type="match status" value="2"/>
</dbReference>
<feature type="transmembrane region" description="Helical" evidence="16">
    <location>
        <begin position="1008"/>
        <end position="1031"/>
    </location>
</feature>
<keyword evidence="3 13" id="KW-0245">EGF-like domain</keyword>
<dbReference type="PANTHER" id="PTHR22722:SF14">
    <property type="entry name" value="MEGALIN, ISOFORM A"/>
    <property type="match status" value="1"/>
</dbReference>
<feature type="disulfide bond" evidence="13">
    <location>
        <begin position="981"/>
        <end position="990"/>
    </location>
</feature>
<feature type="disulfide bond" evidence="14">
    <location>
        <begin position="120"/>
        <end position="132"/>
    </location>
</feature>
<feature type="domain" description="EGF-like" evidence="17">
    <location>
        <begin position="775"/>
        <end position="811"/>
    </location>
</feature>
<feature type="disulfide bond" evidence="14">
    <location>
        <begin position="178"/>
        <end position="193"/>
    </location>
</feature>
<keyword evidence="5 16" id="KW-0812">Transmembrane</keyword>
<comment type="similarity">
    <text evidence="2">Belongs to the LDLR family.</text>
</comment>
<dbReference type="PROSITE" id="PS01186">
    <property type="entry name" value="EGF_2"/>
    <property type="match status" value="3"/>
</dbReference>
<evidence type="ECO:0000256" key="5">
    <source>
        <dbReference type="ARBA" id="ARBA00022692"/>
    </source>
</evidence>
<dbReference type="AlphaFoldDB" id="A0A060WIS6"/>
<feature type="disulfide bond" evidence="14">
    <location>
        <begin position="85"/>
        <end position="103"/>
    </location>
</feature>
<reference evidence="18" key="2">
    <citation type="submission" date="2014-03" db="EMBL/GenBank/DDBJ databases">
        <authorList>
            <person name="Genoscope - CEA"/>
        </authorList>
    </citation>
    <scope>NUCLEOTIDE SEQUENCE</scope>
</reference>
<dbReference type="PRINTS" id="PR00261">
    <property type="entry name" value="LDLRECEPTOR"/>
</dbReference>
<dbReference type="PROSITE" id="PS01187">
    <property type="entry name" value="EGF_CA"/>
    <property type="match status" value="1"/>
</dbReference>
<dbReference type="Gene3D" id="2.10.25.10">
    <property type="entry name" value="Laminin"/>
    <property type="match status" value="7"/>
</dbReference>
<feature type="disulfide bond" evidence="14">
    <location>
        <begin position="59"/>
        <end position="74"/>
    </location>
</feature>
<evidence type="ECO:0000313" key="19">
    <source>
        <dbReference type="Proteomes" id="UP000193380"/>
    </source>
</evidence>
<dbReference type="GO" id="GO:0005509">
    <property type="term" value="F:calcium ion binding"/>
    <property type="evidence" value="ECO:0007669"/>
    <property type="project" value="InterPro"/>
</dbReference>
<dbReference type="GO" id="GO:0016324">
    <property type="term" value="C:apical plasma membrane"/>
    <property type="evidence" value="ECO:0007669"/>
    <property type="project" value="TreeGrafter"/>
</dbReference>
<dbReference type="SMART" id="SM00179">
    <property type="entry name" value="EGF_CA"/>
    <property type="match status" value="4"/>
</dbReference>
<evidence type="ECO:0000313" key="18">
    <source>
        <dbReference type="EMBL" id="CDQ67072.1"/>
    </source>
</evidence>
<feature type="domain" description="EGF-like" evidence="17">
    <location>
        <begin position="739"/>
        <end position="772"/>
    </location>
</feature>
<evidence type="ECO:0000256" key="11">
    <source>
        <dbReference type="ARBA" id="ARBA00023170"/>
    </source>
</evidence>
<dbReference type="PROSITE" id="PS01209">
    <property type="entry name" value="LDLRA_1"/>
    <property type="match status" value="5"/>
</dbReference>
<dbReference type="FunFam" id="4.10.400.10:FF:000110">
    <property type="entry name" value="Low-density lipoprotein receptor-related protein 1B"/>
    <property type="match status" value="1"/>
</dbReference>